<evidence type="ECO:0000313" key="1">
    <source>
        <dbReference type="EMBL" id="ORY12036.1"/>
    </source>
</evidence>
<feature type="non-terminal residue" evidence="1">
    <location>
        <position position="1"/>
    </location>
</feature>
<dbReference type="Proteomes" id="UP000193144">
    <property type="component" value="Unassembled WGS sequence"/>
</dbReference>
<organism evidence="1 2">
    <name type="scientific">Clohesyomyces aquaticus</name>
    <dbReference type="NCBI Taxonomy" id="1231657"/>
    <lineage>
        <taxon>Eukaryota</taxon>
        <taxon>Fungi</taxon>
        <taxon>Dikarya</taxon>
        <taxon>Ascomycota</taxon>
        <taxon>Pezizomycotina</taxon>
        <taxon>Dothideomycetes</taxon>
        <taxon>Pleosporomycetidae</taxon>
        <taxon>Pleosporales</taxon>
        <taxon>Lindgomycetaceae</taxon>
        <taxon>Clohesyomyces</taxon>
    </lineage>
</organism>
<comment type="caution">
    <text evidence="1">The sequence shown here is derived from an EMBL/GenBank/DDBJ whole genome shotgun (WGS) entry which is preliminary data.</text>
</comment>
<dbReference type="OrthoDB" id="1022638at2759"/>
<gene>
    <name evidence="1" type="ORF">BCR34DRAFT_483362</name>
</gene>
<name>A0A1Y1ZP83_9PLEO</name>
<accession>A0A1Y1ZP83</accession>
<proteinExistence type="predicted"/>
<sequence length="111" mass="12596">SYVDSPIVKVLVGAGLARREFEVQQVLICSRSEFLAKEVSDQSLGPHNGLANLESEDPDTFERYVEFLDGISFLVAPYEHIVLCNVYVLAHKLDDTKTQEKIIEYMKEDCE</sequence>
<dbReference type="Gene3D" id="3.30.710.10">
    <property type="entry name" value="Potassium Channel Kv1.1, Chain A"/>
    <property type="match status" value="1"/>
</dbReference>
<evidence type="ECO:0000313" key="2">
    <source>
        <dbReference type="Proteomes" id="UP000193144"/>
    </source>
</evidence>
<dbReference type="InterPro" id="IPR011333">
    <property type="entry name" value="SKP1/BTB/POZ_sf"/>
</dbReference>
<dbReference type="EMBL" id="MCFA01000055">
    <property type="protein sequence ID" value="ORY12036.1"/>
    <property type="molecule type" value="Genomic_DNA"/>
</dbReference>
<dbReference type="AlphaFoldDB" id="A0A1Y1ZP83"/>
<protein>
    <recommendedName>
        <fullName evidence="3">BTB domain-containing protein</fullName>
    </recommendedName>
</protein>
<keyword evidence="2" id="KW-1185">Reference proteome</keyword>
<reference evidence="1 2" key="1">
    <citation type="submission" date="2016-07" db="EMBL/GenBank/DDBJ databases">
        <title>Pervasive Adenine N6-methylation of Active Genes in Fungi.</title>
        <authorList>
            <consortium name="DOE Joint Genome Institute"/>
            <person name="Mondo S.J."/>
            <person name="Dannebaum R.O."/>
            <person name="Kuo R.C."/>
            <person name="Labutti K."/>
            <person name="Haridas S."/>
            <person name="Kuo A."/>
            <person name="Salamov A."/>
            <person name="Ahrendt S.R."/>
            <person name="Lipzen A."/>
            <person name="Sullivan W."/>
            <person name="Andreopoulos W.B."/>
            <person name="Clum A."/>
            <person name="Lindquist E."/>
            <person name="Daum C."/>
            <person name="Ramamoorthy G.K."/>
            <person name="Gryganskyi A."/>
            <person name="Culley D."/>
            <person name="Magnuson J.K."/>
            <person name="James T.Y."/>
            <person name="O'Malley M.A."/>
            <person name="Stajich J.E."/>
            <person name="Spatafora J.W."/>
            <person name="Visel A."/>
            <person name="Grigoriev I.V."/>
        </authorList>
    </citation>
    <scope>NUCLEOTIDE SEQUENCE [LARGE SCALE GENOMIC DNA]</scope>
    <source>
        <strain evidence="1 2">CBS 115471</strain>
    </source>
</reference>
<evidence type="ECO:0008006" key="3">
    <source>
        <dbReference type="Google" id="ProtNLM"/>
    </source>
</evidence>